<keyword evidence="3" id="KW-1185">Reference proteome</keyword>
<organism evidence="2 3">
    <name type="scientific">Penicillium chermesinum</name>
    <dbReference type="NCBI Taxonomy" id="63820"/>
    <lineage>
        <taxon>Eukaryota</taxon>
        <taxon>Fungi</taxon>
        <taxon>Dikarya</taxon>
        <taxon>Ascomycota</taxon>
        <taxon>Pezizomycotina</taxon>
        <taxon>Eurotiomycetes</taxon>
        <taxon>Eurotiomycetidae</taxon>
        <taxon>Eurotiales</taxon>
        <taxon>Aspergillaceae</taxon>
        <taxon>Penicillium</taxon>
    </lineage>
</organism>
<sequence length="217" mass="24574">MTNSYDSSDLNSVLQTLSGLARQNGSQTPIVKASEPCSKVQTRPESHYTPQTRNNISSNPPGVDPSTITSWPAALRYVMRTVGQNEETQRHIRGLITSQHTHELKWWKGREVLVEKQLSRGQKQKELAECLRLIGAPVDKTEVQSAQELQAELANYDLKIYRAVETMADAMTRELKALKIPFFVINRNLIDDATLSKAELRSLQLRMLQLLEDLCKE</sequence>
<proteinExistence type="predicted"/>
<dbReference type="Pfam" id="PF10454">
    <property type="entry name" value="DUF2458"/>
    <property type="match status" value="1"/>
</dbReference>
<evidence type="ECO:0000256" key="1">
    <source>
        <dbReference type="SAM" id="MobiDB-lite"/>
    </source>
</evidence>
<dbReference type="OrthoDB" id="5363415at2759"/>
<dbReference type="AlphaFoldDB" id="A0A9W9TX81"/>
<comment type="caution">
    <text evidence="2">The sequence shown here is derived from an EMBL/GenBank/DDBJ whole genome shotgun (WGS) entry which is preliminary data.</text>
</comment>
<dbReference type="GeneID" id="83198643"/>
<evidence type="ECO:0000313" key="3">
    <source>
        <dbReference type="Proteomes" id="UP001150941"/>
    </source>
</evidence>
<feature type="region of interest" description="Disordered" evidence="1">
    <location>
        <begin position="23"/>
        <end position="65"/>
    </location>
</feature>
<protein>
    <submittedName>
        <fullName evidence="2">Uncharacterized protein</fullName>
    </submittedName>
</protein>
<dbReference type="RefSeq" id="XP_058334481.1">
    <property type="nucleotide sequence ID" value="XM_058471340.1"/>
</dbReference>
<dbReference type="InterPro" id="IPR018858">
    <property type="entry name" value="DUF2458"/>
</dbReference>
<evidence type="ECO:0000313" key="2">
    <source>
        <dbReference type="EMBL" id="KAJ5247060.1"/>
    </source>
</evidence>
<dbReference type="EMBL" id="JAPQKS010000002">
    <property type="protein sequence ID" value="KAJ5247060.1"/>
    <property type="molecule type" value="Genomic_DNA"/>
</dbReference>
<feature type="compositionally biased region" description="Polar residues" evidence="1">
    <location>
        <begin position="39"/>
        <end position="65"/>
    </location>
</feature>
<gene>
    <name evidence="2" type="ORF">N7468_002043</name>
</gene>
<name>A0A9W9TX81_9EURO</name>
<reference evidence="2" key="2">
    <citation type="journal article" date="2023" name="IMA Fungus">
        <title>Comparative genomic study of the Penicillium genus elucidates a diverse pangenome and 15 lateral gene transfer events.</title>
        <authorList>
            <person name="Petersen C."/>
            <person name="Sorensen T."/>
            <person name="Nielsen M.R."/>
            <person name="Sondergaard T.E."/>
            <person name="Sorensen J.L."/>
            <person name="Fitzpatrick D.A."/>
            <person name="Frisvad J.C."/>
            <person name="Nielsen K.L."/>
        </authorList>
    </citation>
    <scope>NUCLEOTIDE SEQUENCE</scope>
    <source>
        <strain evidence="2">IBT 19713</strain>
    </source>
</reference>
<reference evidence="2" key="1">
    <citation type="submission" date="2022-11" db="EMBL/GenBank/DDBJ databases">
        <authorList>
            <person name="Petersen C."/>
        </authorList>
    </citation>
    <scope>NUCLEOTIDE SEQUENCE</scope>
    <source>
        <strain evidence="2">IBT 19713</strain>
    </source>
</reference>
<dbReference type="Proteomes" id="UP001150941">
    <property type="component" value="Unassembled WGS sequence"/>
</dbReference>
<accession>A0A9W9TX81</accession>